<evidence type="ECO:0000256" key="11">
    <source>
        <dbReference type="SAM" id="Coils"/>
    </source>
</evidence>
<dbReference type="GO" id="GO:0006890">
    <property type="term" value="P:retrograde vesicle-mediated transport, Golgi to endoplasmic reticulum"/>
    <property type="evidence" value="ECO:0007669"/>
    <property type="project" value="UniProtKB-UniRule"/>
</dbReference>
<dbReference type="Gene3D" id="2.60.40.1170">
    <property type="entry name" value="Mu homology domain, subdomain B"/>
    <property type="match status" value="2"/>
</dbReference>
<evidence type="ECO:0000256" key="9">
    <source>
        <dbReference type="RuleBase" id="RU364018"/>
    </source>
</evidence>
<dbReference type="SMR" id="A0A6C1DT61"/>
<dbReference type="InterPro" id="IPR027059">
    <property type="entry name" value="Coatomer_dsu"/>
</dbReference>
<feature type="compositionally biased region" description="Low complexity" evidence="12">
    <location>
        <begin position="260"/>
        <end position="276"/>
    </location>
</feature>
<evidence type="ECO:0000256" key="8">
    <source>
        <dbReference type="ARBA" id="ARBA00023329"/>
    </source>
</evidence>
<keyword evidence="8 9" id="KW-0968">Cytoplasmic vesicle</keyword>
<evidence type="ECO:0000256" key="10">
    <source>
        <dbReference type="RuleBase" id="RU366052"/>
    </source>
</evidence>
<dbReference type="GO" id="GO:0051645">
    <property type="term" value="P:Golgi localization"/>
    <property type="evidence" value="ECO:0007669"/>
    <property type="project" value="TreeGrafter"/>
</dbReference>
<keyword evidence="7 9" id="KW-0472">Membrane</keyword>
<evidence type="ECO:0000256" key="5">
    <source>
        <dbReference type="ARBA" id="ARBA00022927"/>
    </source>
</evidence>
<dbReference type="Proteomes" id="UP000501346">
    <property type="component" value="Chromosome ScVI"/>
</dbReference>
<name>A0A6C1DT61_SACPS</name>
<comment type="subunit">
    <text evidence="9">Oligomeric complex that consists of at least the alpha, beta, beta', gamma, delta, epsilon and zeta subunits.</text>
</comment>
<keyword evidence="2 9" id="KW-0813">Transport</keyword>
<evidence type="ECO:0000256" key="7">
    <source>
        <dbReference type="ARBA" id="ARBA00023136"/>
    </source>
</evidence>
<comment type="subcellular location">
    <subcellularLocation>
        <location evidence="9 10">Cytoplasm</location>
    </subcellularLocation>
    <subcellularLocation>
        <location evidence="9 10">Cytoplasmic vesicle</location>
        <location evidence="9 10">COPI-coated vesicle membrane</location>
        <topology evidence="9 10">Peripheral membrane protein</topology>
        <orientation evidence="9 10">Cytoplasmic side</orientation>
    </subcellularLocation>
    <subcellularLocation>
        <location evidence="9 10">Golgi apparatus membrane</location>
        <topology evidence="9 10">Peripheral membrane protein</topology>
        <orientation evidence="9 10">Cytoplasmic side</orientation>
    </subcellularLocation>
</comment>
<dbReference type="EMBL" id="CP048987">
    <property type="protein sequence ID" value="QID79384.1"/>
    <property type="molecule type" value="Genomic_DNA"/>
</dbReference>
<evidence type="ECO:0000313" key="14">
    <source>
        <dbReference type="EMBL" id="QID79384.1"/>
    </source>
</evidence>
<evidence type="ECO:0000256" key="4">
    <source>
        <dbReference type="ARBA" id="ARBA00022892"/>
    </source>
</evidence>
<evidence type="ECO:0000313" key="15">
    <source>
        <dbReference type="Proteomes" id="UP000501346"/>
    </source>
</evidence>
<evidence type="ECO:0000259" key="13">
    <source>
        <dbReference type="PROSITE" id="PS51072"/>
    </source>
</evidence>
<dbReference type="InterPro" id="IPR028565">
    <property type="entry name" value="MHD"/>
</dbReference>
<keyword evidence="4 9" id="KW-0931">ER-Golgi transport</keyword>
<evidence type="ECO:0000256" key="2">
    <source>
        <dbReference type="ARBA" id="ARBA00022448"/>
    </source>
</evidence>
<reference evidence="14 15" key="1">
    <citation type="journal article" date="2019" name="BMC Genomics">
        <title>Chromosome level assembly and comparative genome analysis confirm lager-brewing yeasts originated from a single hybridization.</title>
        <authorList>
            <person name="Salazar A.N."/>
            <person name="Gorter de Vries A.R."/>
            <person name="van den Broek M."/>
            <person name="Brouwers N."/>
            <person name="de la Torre Cortes P."/>
            <person name="Kuijpers N.G.A."/>
            <person name="Daran J.G."/>
            <person name="Abeel T."/>
        </authorList>
    </citation>
    <scope>NUCLEOTIDE SEQUENCE [LARGE SCALE GENOMIC DNA]</scope>
    <source>
        <strain evidence="14 15">CBS 1483</strain>
    </source>
</reference>
<accession>A0A6C1DT61</accession>
<dbReference type="GO" id="GO:0006888">
    <property type="term" value="P:endoplasmic reticulum to Golgi vesicle-mediated transport"/>
    <property type="evidence" value="ECO:0007669"/>
    <property type="project" value="TreeGrafter"/>
</dbReference>
<comment type="similarity">
    <text evidence="1 9">Belongs to the adaptor complexes medium subunit family. Delta-COP subfamily.</text>
</comment>
<dbReference type="PANTHER" id="PTHR10121:SF0">
    <property type="entry name" value="COATOMER SUBUNIT DELTA"/>
    <property type="match status" value="1"/>
</dbReference>
<dbReference type="InterPro" id="IPR022775">
    <property type="entry name" value="AP_mu_sigma_su"/>
</dbReference>
<dbReference type="FunFam" id="2.60.40.1170:FF:000039">
    <property type="entry name" value="Coatomer subunit delta"/>
    <property type="match status" value="1"/>
</dbReference>
<dbReference type="Pfam" id="PF00928">
    <property type="entry name" value="Adap_comp_sub"/>
    <property type="match status" value="1"/>
</dbReference>
<dbReference type="SUPFAM" id="SSF49447">
    <property type="entry name" value="Second domain of Mu2 adaptin subunit (ap50) of ap2 adaptor"/>
    <property type="match status" value="1"/>
</dbReference>
<dbReference type="CDD" id="cd09254">
    <property type="entry name" value="AP_delta-COPI_MHD"/>
    <property type="match status" value="1"/>
</dbReference>
<dbReference type="GO" id="GO:0030126">
    <property type="term" value="C:COPI vesicle coat"/>
    <property type="evidence" value="ECO:0007669"/>
    <property type="project" value="UniProtKB-UniRule"/>
</dbReference>
<evidence type="ECO:0000256" key="12">
    <source>
        <dbReference type="SAM" id="MobiDB-lite"/>
    </source>
</evidence>
<keyword evidence="11" id="KW-0175">Coiled coil</keyword>
<comment type="function">
    <text evidence="9">The coatomer is a cytosolic protein complex that binds to dilysine motifs and reversibly associates with Golgi non-clathrin-coated vesicles, which further mediate biosynthetic protein transport from the ER, via the Golgi up to the trans Golgi network. Coatomer complex is required for budding from Golgi membranes, and is essential for the retrograde Golgi-to-ER transport of dilysine-tagged proteins.</text>
</comment>
<gene>
    <name evidence="14" type="primary">RET2_1</name>
    <name evidence="14" type="ORF">GRS66_001646</name>
</gene>
<dbReference type="FunFam" id="3.30.450.60:FF:000020">
    <property type="entry name" value="Coatomer subunit delta"/>
    <property type="match status" value="1"/>
</dbReference>
<dbReference type="InterPro" id="IPR036168">
    <property type="entry name" value="AP2_Mu_C_sf"/>
</dbReference>
<dbReference type="SUPFAM" id="SSF64356">
    <property type="entry name" value="SNARE-like"/>
    <property type="match status" value="1"/>
</dbReference>
<organism evidence="14 15">
    <name type="scientific">Saccharomyces pastorianus</name>
    <name type="common">Lager yeast</name>
    <name type="synonym">Saccharomyces cerevisiae x Saccharomyces eubayanus</name>
    <dbReference type="NCBI Taxonomy" id="27292"/>
    <lineage>
        <taxon>Eukaryota</taxon>
        <taxon>Fungi</taxon>
        <taxon>Dikarya</taxon>
        <taxon>Ascomycota</taxon>
        <taxon>Saccharomycotina</taxon>
        <taxon>Saccharomycetes</taxon>
        <taxon>Saccharomycetales</taxon>
        <taxon>Saccharomycetaceae</taxon>
        <taxon>Saccharomyces</taxon>
    </lineage>
</organism>
<dbReference type="PANTHER" id="PTHR10121">
    <property type="entry name" value="COATOMER SUBUNIT DELTA"/>
    <property type="match status" value="1"/>
</dbReference>
<dbReference type="Gene3D" id="3.30.450.60">
    <property type="match status" value="1"/>
</dbReference>
<proteinExistence type="inferred from homology"/>
<feature type="domain" description="MHD" evidence="13">
    <location>
        <begin position="288"/>
        <end position="546"/>
    </location>
</feature>
<evidence type="ECO:0000256" key="1">
    <source>
        <dbReference type="ARBA" id="ARBA00010516"/>
    </source>
</evidence>
<evidence type="ECO:0000256" key="6">
    <source>
        <dbReference type="ARBA" id="ARBA00023034"/>
    </source>
</evidence>
<dbReference type="CDD" id="cd14830">
    <property type="entry name" value="Delta_COP_N"/>
    <property type="match status" value="1"/>
</dbReference>
<dbReference type="AlphaFoldDB" id="A0A6C1DT61"/>
<feature type="region of interest" description="Disordered" evidence="12">
    <location>
        <begin position="236"/>
        <end position="287"/>
    </location>
</feature>
<dbReference type="InterPro" id="IPR011012">
    <property type="entry name" value="Longin-like_dom_sf"/>
</dbReference>
<dbReference type="OrthoDB" id="10266042at2759"/>
<feature type="coiled-coil region" evidence="11">
    <location>
        <begin position="138"/>
        <end position="175"/>
    </location>
</feature>
<keyword evidence="5 9" id="KW-0653">Protein transport</keyword>
<sequence>MVVLAASITTRQGKPLLSRQFKDLSKDRVLELLSNFQNLVSEISSDHTFVEDKHVRYVYRPFDNYYIILITNRQSNIIKDLATLNLFSQTINSYLSSFQDQEIFHNAFEILSSFDEIVSMGGYKENLSFTQVQTYLSMESHEERIQEIIERNKEIEATEERKRRAKEIARKEHERKHGFMSSNGDYDGANRFMGSKDPNVTNAINSYYSHASPAAQQSYLQSSHAAAAEVAPVASPMATSQRAGHSATGGMKLGGGAGRRAGAAPRPSAISSASSGTPPPPEEDVPENNGILISIKEVINAEFSRDGTIHSSELKGVLELRINDHDLSHSNLKLADSIDVRDKSFQFKTHPNIDKQSFLSTKLISLRDKSKAFPANDQSLGVLRWRKVAPAEDDSLIPLTLTTWVSPSESQQGFDVIIEYESVLETELADVIFTIPVFPQEPVDINTESSTCSDAEVVNMDQEMGTSIKISKIAANDAGALAFTIEAPYEDALYPMTVSFQESTRDKLAKSFTGMAIQSVVMANDHDQELPYDVITSLKSDEYLVQ</sequence>
<dbReference type="GO" id="GO:0015031">
    <property type="term" value="P:protein transport"/>
    <property type="evidence" value="ECO:0007669"/>
    <property type="project" value="UniProtKB-KW"/>
</dbReference>
<dbReference type="GO" id="GO:0000139">
    <property type="term" value="C:Golgi membrane"/>
    <property type="evidence" value="ECO:0007669"/>
    <property type="project" value="UniProtKB-SubCell"/>
</dbReference>
<keyword evidence="6 9" id="KW-0333">Golgi apparatus</keyword>
<protein>
    <recommendedName>
        <fullName evidence="9">Coatomer subunit delta</fullName>
    </recommendedName>
</protein>
<dbReference type="PROSITE" id="PS51072">
    <property type="entry name" value="MHD"/>
    <property type="match status" value="1"/>
</dbReference>
<keyword evidence="15" id="KW-1185">Reference proteome</keyword>
<evidence type="ECO:0000256" key="3">
    <source>
        <dbReference type="ARBA" id="ARBA00022490"/>
    </source>
</evidence>
<keyword evidence="3 9" id="KW-0963">Cytoplasm</keyword>
<dbReference type="Pfam" id="PF01217">
    <property type="entry name" value="Clat_adaptor_s"/>
    <property type="match status" value="1"/>
</dbReference>